<dbReference type="InterPro" id="IPR036388">
    <property type="entry name" value="WH-like_DNA-bd_sf"/>
</dbReference>
<dbReference type="Proteomes" id="UP001198571">
    <property type="component" value="Unassembled WGS sequence"/>
</dbReference>
<dbReference type="NCBIfam" id="TIGR02325">
    <property type="entry name" value="C_P_lyase_phnF"/>
    <property type="match status" value="1"/>
</dbReference>
<sequence length="238" mass="25693">MARPALWKAIHDTLQAEIAQGLYQPGDRLPSEADFAARFGVNRHTVRQALARLAEGGIVRSRRGAGVFVAARPTDYALGRRVRFHQSVSDSGRSPSRRITRRETRVASAKEAAALQLAAPAMVHVVEGISLIDDQPVAFFRSVFDALRFPDLLQHLGETSSVTRALAACGLADYTRAETRLTAKTAPGVLALALQISEGAPLLRSVALNIDSAGQPVEYGTTWFAGERVTLTIRPEGI</sequence>
<dbReference type="Pfam" id="PF07702">
    <property type="entry name" value="UTRA"/>
    <property type="match status" value="1"/>
</dbReference>
<dbReference type="RefSeq" id="WP_226937643.1">
    <property type="nucleotide sequence ID" value="NZ_JACDXX010000033.1"/>
</dbReference>
<name>A0ABS8CTS1_9RHOB</name>
<dbReference type="Gene3D" id="1.10.10.10">
    <property type="entry name" value="Winged helix-like DNA-binding domain superfamily/Winged helix DNA-binding domain"/>
    <property type="match status" value="1"/>
</dbReference>
<dbReference type="InterPro" id="IPR000524">
    <property type="entry name" value="Tscrpt_reg_HTH_GntR"/>
</dbReference>
<proteinExistence type="predicted"/>
<evidence type="ECO:0000256" key="3">
    <source>
        <dbReference type="ARBA" id="ARBA00023163"/>
    </source>
</evidence>
<dbReference type="EMBL" id="JACDXX010000033">
    <property type="protein sequence ID" value="MCB5412220.1"/>
    <property type="molecule type" value="Genomic_DNA"/>
</dbReference>
<organism evidence="5 6">
    <name type="scientific">Pseudogemmobacter faecipullorum</name>
    <dbReference type="NCBI Taxonomy" id="2755041"/>
    <lineage>
        <taxon>Bacteria</taxon>
        <taxon>Pseudomonadati</taxon>
        <taxon>Pseudomonadota</taxon>
        <taxon>Alphaproteobacteria</taxon>
        <taxon>Rhodobacterales</taxon>
        <taxon>Paracoccaceae</taxon>
        <taxon>Pseudogemmobacter</taxon>
    </lineage>
</organism>
<comment type="caution">
    <text evidence="5">The sequence shown here is derived from an EMBL/GenBank/DDBJ whole genome shotgun (WGS) entry which is preliminary data.</text>
</comment>
<dbReference type="InterPro" id="IPR036390">
    <property type="entry name" value="WH_DNA-bd_sf"/>
</dbReference>
<reference evidence="5 6" key="1">
    <citation type="submission" date="2020-07" db="EMBL/GenBank/DDBJ databases">
        <title>Pseudogemmobacter sp. nov., isolated from poultry manure in Taiwan.</title>
        <authorList>
            <person name="Lin S.-Y."/>
            <person name="Tang Y.-S."/>
            <person name="Young C.-C."/>
        </authorList>
    </citation>
    <scope>NUCLEOTIDE SEQUENCE [LARGE SCALE GENOMIC DNA]</scope>
    <source>
        <strain evidence="5 6">CC-YST710</strain>
    </source>
</reference>
<dbReference type="Gene3D" id="3.40.1410.10">
    <property type="entry name" value="Chorismate lyase-like"/>
    <property type="match status" value="1"/>
</dbReference>
<dbReference type="PROSITE" id="PS50949">
    <property type="entry name" value="HTH_GNTR"/>
    <property type="match status" value="1"/>
</dbReference>
<dbReference type="PANTHER" id="PTHR44846:SF1">
    <property type="entry name" value="MANNOSYL-D-GLYCERATE TRANSPORT_METABOLISM SYSTEM REPRESSOR MNGR-RELATED"/>
    <property type="match status" value="1"/>
</dbReference>
<protein>
    <submittedName>
        <fullName evidence="5">Phosphonate metabolism transcriptional regulator PhnF</fullName>
    </submittedName>
</protein>
<dbReference type="SUPFAM" id="SSF64288">
    <property type="entry name" value="Chorismate lyase-like"/>
    <property type="match status" value="1"/>
</dbReference>
<dbReference type="PRINTS" id="PR00035">
    <property type="entry name" value="HTHGNTR"/>
</dbReference>
<keyword evidence="1" id="KW-0805">Transcription regulation</keyword>
<dbReference type="SMART" id="SM00345">
    <property type="entry name" value="HTH_GNTR"/>
    <property type="match status" value="1"/>
</dbReference>
<dbReference type="CDD" id="cd07377">
    <property type="entry name" value="WHTH_GntR"/>
    <property type="match status" value="1"/>
</dbReference>
<evidence type="ECO:0000256" key="1">
    <source>
        <dbReference type="ARBA" id="ARBA00023015"/>
    </source>
</evidence>
<gene>
    <name evidence="5" type="primary">phnF</name>
    <name evidence="5" type="ORF">H0485_19795</name>
</gene>
<evidence type="ECO:0000313" key="5">
    <source>
        <dbReference type="EMBL" id="MCB5412220.1"/>
    </source>
</evidence>
<feature type="domain" description="HTH gntR-type" evidence="4">
    <location>
        <begin position="4"/>
        <end position="72"/>
    </location>
</feature>
<evidence type="ECO:0000259" key="4">
    <source>
        <dbReference type="PROSITE" id="PS50949"/>
    </source>
</evidence>
<keyword evidence="6" id="KW-1185">Reference proteome</keyword>
<dbReference type="Pfam" id="PF00392">
    <property type="entry name" value="GntR"/>
    <property type="match status" value="1"/>
</dbReference>
<evidence type="ECO:0000256" key="2">
    <source>
        <dbReference type="ARBA" id="ARBA00023125"/>
    </source>
</evidence>
<dbReference type="InterPro" id="IPR011663">
    <property type="entry name" value="UTRA"/>
</dbReference>
<dbReference type="PANTHER" id="PTHR44846">
    <property type="entry name" value="MANNOSYL-D-GLYCERATE TRANSPORT/METABOLISM SYSTEM REPRESSOR MNGR-RELATED"/>
    <property type="match status" value="1"/>
</dbReference>
<evidence type="ECO:0000313" key="6">
    <source>
        <dbReference type="Proteomes" id="UP001198571"/>
    </source>
</evidence>
<keyword evidence="3" id="KW-0804">Transcription</keyword>
<keyword evidence="2" id="KW-0238">DNA-binding</keyword>
<dbReference type="InterPro" id="IPR012702">
    <property type="entry name" value="CP_lyase_PhnF"/>
</dbReference>
<dbReference type="SMART" id="SM00866">
    <property type="entry name" value="UTRA"/>
    <property type="match status" value="1"/>
</dbReference>
<dbReference type="InterPro" id="IPR028978">
    <property type="entry name" value="Chorismate_lyase_/UTRA_dom_sf"/>
</dbReference>
<dbReference type="InterPro" id="IPR050679">
    <property type="entry name" value="Bact_HTH_transcr_reg"/>
</dbReference>
<accession>A0ABS8CTS1</accession>
<dbReference type="SUPFAM" id="SSF46785">
    <property type="entry name" value="Winged helix' DNA-binding domain"/>
    <property type="match status" value="1"/>
</dbReference>